<evidence type="ECO:0000256" key="1">
    <source>
        <dbReference type="ARBA" id="ARBA00004651"/>
    </source>
</evidence>
<feature type="transmembrane region" description="Helical" evidence="6">
    <location>
        <begin position="20"/>
        <end position="44"/>
    </location>
</feature>
<keyword evidence="10" id="KW-1185">Reference proteome</keyword>
<dbReference type="GO" id="GO:0005886">
    <property type="term" value="C:plasma membrane"/>
    <property type="evidence" value="ECO:0007669"/>
    <property type="project" value="UniProtKB-SubCell"/>
</dbReference>
<sequence length="419" mass="48069">MSFALINKIRTNTLFRNGTLFAFFSFLNSGIGFLLLLVLASFIPPSEYGELNLFNTFVTLLAIFISLNATGIIAVDFFSAEKTQLRRMLSTVLCLSSASFLVFSLLLLSFSSFFERIIGLSAEYQWLGLLVCYMQVFSTVNLDIWRLEENPLSYGIYSVSTVLANFILTLILVIGFHWGWLGRVYAQVAVSMLFFFVSIYFLIRRGYLQRLIPNKETVKSALAFGIPLIPHSASAWIRQGLDRYVINYFYMAAQVGIYSFAYNFANIIQIIGLAFNATNSVYIYKNLANIEADTSSRLLKQTKVMTLFFAIVTLCVYVGTSIFIPVFVPKYKDAVPYLFPLCMGAFFQCVYYLFVNYLFYYKKTKKLMYITFSMSLFHVLLSVLLTRYSVMYTAYVTMIVNMMITLGVFLYSRRIYKLI</sequence>
<proteinExistence type="predicted"/>
<evidence type="ECO:0000256" key="3">
    <source>
        <dbReference type="ARBA" id="ARBA00022692"/>
    </source>
</evidence>
<dbReference type="Proteomes" id="UP000629596">
    <property type="component" value="Unassembled WGS sequence"/>
</dbReference>
<evidence type="ECO:0000313" key="7">
    <source>
        <dbReference type="EMBL" id="MBC8601967.1"/>
    </source>
</evidence>
<dbReference type="PANTHER" id="PTHR30250">
    <property type="entry name" value="PST FAMILY PREDICTED COLANIC ACID TRANSPORTER"/>
    <property type="match status" value="1"/>
</dbReference>
<feature type="transmembrane region" description="Helical" evidence="6">
    <location>
        <begin position="184"/>
        <end position="203"/>
    </location>
</feature>
<dbReference type="EMBL" id="QREV01000019">
    <property type="protein sequence ID" value="RDU49304.1"/>
    <property type="molecule type" value="Genomic_DNA"/>
</dbReference>
<name>A0A3D8HEA5_9BACT</name>
<dbReference type="Proteomes" id="UP000256321">
    <property type="component" value="Unassembled WGS sequence"/>
</dbReference>
<protein>
    <submittedName>
        <fullName evidence="7">Oligosaccharide flippase family protein</fullName>
    </submittedName>
    <submittedName>
        <fullName evidence="8">Polysaccharide biosynthesis protein</fullName>
    </submittedName>
</protein>
<accession>A0A3D8HEA5</accession>
<dbReference type="AlphaFoldDB" id="A0A3D8HEA5"/>
<feature type="transmembrane region" description="Helical" evidence="6">
    <location>
        <begin position="304"/>
        <end position="328"/>
    </location>
</feature>
<keyword evidence="5 6" id="KW-0472">Membrane</keyword>
<feature type="transmembrane region" description="Helical" evidence="6">
    <location>
        <begin position="367"/>
        <end position="386"/>
    </location>
</feature>
<reference evidence="7 10" key="2">
    <citation type="submission" date="2020-08" db="EMBL/GenBank/DDBJ databases">
        <title>Genome public.</title>
        <authorList>
            <person name="Liu C."/>
            <person name="Sun Q."/>
        </authorList>
    </citation>
    <scope>NUCLEOTIDE SEQUENCE [LARGE SCALE GENOMIC DNA]</scope>
    <source>
        <strain evidence="7 10">426_9</strain>
    </source>
</reference>
<reference evidence="8 9" key="1">
    <citation type="submission" date="2018-07" db="EMBL/GenBank/DDBJ databases">
        <title>Parabacteroides acidifaciens nov. sp., isolated from human feces.</title>
        <authorList>
            <person name="Wang Y.J."/>
        </authorList>
    </citation>
    <scope>NUCLEOTIDE SEQUENCE [LARGE SCALE GENOMIC DNA]</scope>
    <source>
        <strain evidence="8 9">426-9</strain>
    </source>
</reference>
<keyword evidence="2" id="KW-1003">Cell membrane</keyword>
<evidence type="ECO:0000256" key="6">
    <source>
        <dbReference type="SAM" id="Phobius"/>
    </source>
</evidence>
<feature type="transmembrane region" description="Helical" evidence="6">
    <location>
        <begin position="56"/>
        <end position="80"/>
    </location>
</feature>
<evidence type="ECO:0000256" key="2">
    <source>
        <dbReference type="ARBA" id="ARBA00022475"/>
    </source>
</evidence>
<evidence type="ECO:0000313" key="10">
    <source>
        <dbReference type="Proteomes" id="UP000629596"/>
    </source>
</evidence>
<evidence type="ECO:0000313" key="8">
    <source>
        <dbReference type="EMBL" id="RDU49304.1"/>
    </source>
</evidence>
<dbReference type="Pfam" id="PF01943">
    <property type="entry name" value="Polysacc_synt"/>
    <property type="match status" value="1"/>
</dbReference>
<feature type="transmembrane region" description="Helical" evidence="6">
    <location>
        <begin position="392"/>
        <end position="411"/>
    </location>
</feature>
<comment type="subcellular location">
    <subcellularLocation>
        <location evidence="1">Cell membrane</location>
        <topology evidence="1">Multi-pass membrane protein</topology>
    </subcellularLocation>
</comment>
<comment type="caution">
    <text evidence="8">The sequence shown here is derived from an EMBL/GenBank/DDBJ whole genome shotgun (WGS) entry which is preliminary data.</text>
</comment>
<gene>
    <name evidence="8" type="ORF">DWU89_09820</name>
    <name evidence="7" type="ORF">H8784_09590</name>
</gene>
<dbReference type="InterPro" id="IPR002797">
    <property type="entry name" value="Polysacc_synth"/>
</dbReference>
<feature type="transmembrane region" description="Helical" evidence="6">
    <location>
        <begin position="334"/>
        <end position="355"/>
    </location>
</feature>
<dbReference type="InterPro" id="IPR050833">
    <property type="entry name" value="Poly_Biosynth_Transport"/>
</dbReference>
<keyword evidence="3 6" id="KW-0812">Transmembrane</keyword>
<organism evidence="8 9">
    <name type="scientific">Parabacteroides acidifaciens</name>
    <dbReference type="NCBI Taxonomy" id="2290935"/>
    <lineage>
        <taxon>Bacteria</taxon>
        <taxon>Pseudomonadati</taxon>
        <taxon>Bacteroidota</taxon>
        <taxon>Bacteroidia</taxon>
        <taxon>Bacteroidales</taxon>
        <taxon>Tannerellaceae</taxon>
        <taxon>Parabacteroides</taxon>
    </lineage>
</organism>
<feature type="transmembrane region" description="Helical" evidence="6">
    <location>
        <begin position="126"/>
        <end position="144"/>
    </location>
</feature>
<evidence type="ECO:0000313" key="9">
    <source>
        <dbReference type="Proteomes" id="UP000256321"/>
    </source>
</evidence>
<dbReference type="RefSeq" id="WP_115499471.1">
    <property type="nucleotide sequence ID" value="NZ_JACRTI010000019.1"/>
</dbReference>
<feature type="transmembrane region" description="Helical" evidence="6">
    <location>
        <begin position="156"/>
        <end position="178"/>
    </location>
</feature>
<evidence type="ECO:0000256" key="5">
    <source>
        <dbReference type="ARBA" id="ARBA00023136"/>
    </source>
</evidence>
<keyword evidence="4 6" id="KW-1133">Transmembrane helix</keyword>
<feature type="transmembrane region" description="Helical" evidence="6">
    <location>
        <begin position="92"/>
        <end position="114"/>
    </location>
</feature>
<dbReference type="PANTHER" id="PTHR30250:SF11">
    <property type="entry name" value="O-ANTIGEN TRANSPORTER-RELATED"/>
    <property type="match status" value="1"/>
</dbReference>
<dbReference type="EMBL" id="JACRTI010000019">
    <property type="protein sequence ID" value="MBC8601967.1"/>
    <property type="molecule type" value="Genomic_DNA"/>
</dbReference>
<evidence type="ECO:0000256" key="4">
    <source>
        <dbReference type="ARBA" id="ARBA00022989"/>
    </source>
</evidence>